<sequence>MAEFSFVFSFLSDSENEFWIGLTLNRTKQMFEWLDGWPMSFQNFDAANRANVPLHNHRKNAEHLQRNSRKDLCYSMSPKSGKWHSKECHEKLPFVCELPASEHEKDLLNSQEKTNSQICQIPAWIDIGTQFCYFVERIDKQTFQGALNVCQSVNGSLASIHDELEQTLIHQQLLDSHDIWIGLQRNDTLGYEHFQWVDGSSVNFKSWAPGEPSDPAEKCVEMYGSSGHWNDNNCFHYKGYVCKISKPAVK</sequence>
<dbReference type="InterPro" id="IPR018378">
    <property type="entry name" value="C-type_lectin_CS"/>
</dbReference>
<dbReference type="Pfam" id="PF00059">
    <property type="entry name" value="Lectin_C"/>
    <property type="match status" value="2"/>
</dbReference>
<organism evidence="3">
    <name type="scientific">Notodromas monacha</name>
    <dbReference type="NCBI Taxonomy" id="399045"/>
    <lineage>
        <taxon>Eukaryota</taxon>
        <taxon>Metazoa</taxon>
        <taxon>Ecdysozoa</taxon>
        <taxon>Arthropoda</taxon>
        <taxon>Crustacea</taxon>
        <taxon>Oligostraca</taxon>
        <taxon>Ostracoda</taxon>
        <taxon>Podocopa</taxon>
        <taxon>Podocopida</taxon>
        <taxon>Cypridocopina</taxon>
        <taxon>Cypridoidea</taxon>
        <taxon>Cyprididae</taxon>
        <taxon>Notodromas</taxon>
    </lineage>
</organism>
<evidence type="ECO:0000313" key="4">
    <source>
        <dbReference type="Proteomes" id="UP000678499"/>
    </source>
</evidence>
<dbReference type="GO" id="GO:0006955">
    <property type="term" value="P:immune response"/>
    <property type="evidence" value="ECO:0007669"/>
    <property type="project" value="InterPro"/>
</dbReference>
<feature type="domain" description="C-type lectin" evidence="2">
    <location>
        <begin position="132"/>
        <end position="243"/>
    </location>
</feature>
<accession>A0A7R9BW67</accession>
<proteinExistence type="predicted"/>
<dbReference type="PRINTS" id="PR00770">
    <property type="entry name" value="EMAJORBASICP"/>
</dbReference>
<keyword evidence="4" id="KW-1185">Reference proteome</keyword>
<dbReference type="SMART" id="SM00034">
    <property type="entry name" value="CLECT"/>
    <property type="match status" value="1"/>
</dbReference>
<dbReference type="EMBL" id="CAJPEX010002838">
    <property type="protein sequence ID" value="CAG0921539.1"/>
    <property type="molecule type" value="Genomic_DNA"/>
</dbReference>
<reference evidence="3" key="1">
    <citation type="submission" date="2020-11" db="EMBL/GenBank/DDBJ databases">
        <authorList>
            <person name="Tran Van P."/>
        </authorList>
    </citation>
    <scope>NUCLEOTIDE SEQUENCE</scope>
</reference>
<feature type="domain" description="C-type lectin" evidence="2">
    <location>
        <begin position="1"/>
        <end position="97"/>
    </location>
</feature>
<dbReference type="PROSITE" id="PS00615">
    <property type="entry name" value="C_TYPE_LECTIN_1"/>
    <property type="match status" value="1"/>
</dbReference>
<dbReference type="Gene3D" id="3.10.100.10">
    <property type="entry name" value="Mannose-Binding Protein A, subunit A"/>
    <property type="match status" value="2"/>
</dbReference>
<dbReference type="PANTHER" id="PTHR22803">
    <property type="entry name" value="MANNOSE, PHOSPHOLIPASE, LECTIN RECEPTOR RELATED"/>
    <property type="match status" value="1"/>
</dbReference>
<dbReference type="EMBL" id="OA884875">
    <property type="protein sequence ID" value="CAD7281387.1"/>
    <property type="molecule type" value="Genomic_DNA"/>
</dbReference>
<evidence type="ECO:0000256" key="1">
    <source>
        <dbReference type="ARBA" id="ARBA00023157"/>
    </source>
</evidence>
<evidence type="ECO:0000259" key="2">
    <source>
        <dbReference type="PROSITE" id="PS50041"/>
    </source>
</evidence>
<dbReference type="Proteomes" id="UP000678499">
    <property type="component" value="Unassembled WGS sequence"/>
</dbReference>
<keyword evidence="1" id="KW-1015">Disulfide bond</keyword>
<dbReference type="InterPro" id="IPR016186">
    <property type="entry name" value="C-type_lectin-like/link_sf"/>
</dbReference>
<dbReference type="SUPFAM" id="SSF56436">
    <property type="entry name" value="C-type lectin-like"/>
    <property type="match status" value="2"/>
</dbReference>
<dbReference type="OrthoDB" id="6381385at2759"/>
<dbReference type="CDD" id="cd00037">
    <property type="entry name" value="CLECT"/>
    <property type="match status" value="2"/>
</dbReference>
<protein>
    <recommendedName>
        <fullName evidence="2">C-type lectin domain-containing protein</fullName>
    </recommendedName>
</protein>
<dbReference type="InterPro" id="IPR050111">
    <property type="entry name" value="C-type_lectin/snaclec_domain"/>
</dbReference>
<gene>
    <name evidence="3" type="ORF">NMOB1V02_LOCUS9034</name>
</gene>
<dbReference type="InterPro" id="IPR001304">
    <property type="entry name" value="C-type_lectin-like"/>
</dbReference>
<dbReference type="PROSITE" id="PS50041">
    <property type="entry name" value="C_TYPE_LECTIN_2"/>
    <property type="match status" value="2"/>
</dbReference>
<dbReference type="AlphaFoldDB" id="A0A7R9BW67"/>
<dbReference type="InterPro" id="IPR016187">
    <property type="entry name" value="CTDL_fold"/>
</dbReference>
<dbReference type="InterPro" id="IPR002352">
    <property type="entry name" value="Eosinophil_major_basic"/>
</dbReference>
<evidence type="ECO:0000313" key="3">
    <source>
        <dbReference type="EMBL" id="CAD7281387.1"/>
    </source>
</evidence>
<name>A0A7R9BW67_9CRUS</name>